<dbReference type="VEuPathDB" id="TriTrypDB:Tc_MARK_5279"/>
<dbReference type="PANTHER" id="PTHR11215">
    <property type="entry name" value="METAL DEPENDENT HYDROLASE - RELATED"/>
    <property type="match status" value="1"/>
</dbReference>
<dbReference type="VEuPathDB" id="TriTrypDB:C3747_46g25"/>
<dbReference type="EMBL" id="PRFA01000275">
    <property type="protein sequence ID" value="PWU83908.1"/>
    <property type="molecule type" value="Genomic_DNA"/>
</dbReference>
<evidence type="ECO:0008006" key="4">
    <source>
        <dbReference type="Google" id="ProtNLM"/>
    </source>
</evidence>
<dbReference type="InterPro" id="IPR003226">
    <property type="entry name" value="MYG1_exonuclease"/>
</dbReference>
<dbReference type="Proteomes" id="UP000246121">
    <property type="component" value="Unassembled WGS sequence"/>
</dbReference>
<protein>
    <recommendedName>
        <fullName evidence="4">Metal-dependent protein hydrolase</fullName>
    </recommendedName>
</protein>
<dbReference type="VEuPathDB" id="TriTrypDB:BCY84_17795"/>
<accession>A0A2V2UM75</accession>
<dbReference type="VEuPathDB" id="TriTrypDB:TcG_06148"/>
<dbReference type="VEuPathDB" id="TriTrypDB:TcBrA4_0109950"/>
<gene>
    <name evidence="2" type="ORF">C4B63_275g17</name>
</gene>
<dbReference type="AlphaFoldDB" id="A0A2V2UM75"/>
<dbReference type="PANTHER" id="PTHR11215:SF1">
    <property type="entry name" value="MYG1 EXONUCLEASE"/>
    <property type="match status" value="1"/>
</dbReference>
<dbReference type="VEuPathDB" id="TriTrypDB:TcYC6_0037100"/>
<name>A0A2V2UM75_TRYCR</name>
<comment type="similarity">
    <text evidence="1">Belongs to the MYG1 family.</text>
</comment>
<dbReference type="VEuPathDB" id="TriTrypDB:TCSYLVIO_006555"/>
<dbReference type="VEuPathDB" id="TriTrypDB:TcCLB.511559.20"/>
<evidence type="ECO:0000256" key="1">
    <source>
        <dbReference type="ARBA" id="ARBA00010105"/>
    </source>
</evidence>
<dbReference type="VEuPathDB" id="TriTrypDB:TCDM_08257"/>
<reference evidence="2 3" key="1">
    <citation type="journal article" date="2018" name="Microb. Genom.">
        <title>Expanding an expanded genome: long-read sequencing of Trypanosoma cruzi.</title>
        <authorList>
            <person name="Berna L."/>
            <person name="Rodriguez M."/>
            <person name="Chiribao M.L."/>
            <person name="Parodi-Talice A."/>
            <person name="Pita S."/>
            <person name="Rijo G."/>
            <person name="Alvarez-Valin F."/>
            <person name="Robello C."/>
        </authorList>
    </citation>
    <scope>NUCLEOTIDE SEQUENCE [LARGE SCALE GENOMIC DNA]</scope>
    <source>
        <strain evidence="2 3">Dm28c</strain>
    </source>
</reference>
<organism evidence="2 3">
    <name type="scientific">Trypanosoma cruzi</name>
    <dbReference type="NCBI Taxonomy" id="5693"/>
    <lineage>
        <taxon>Eukaryota</taxon>
        <taxon>Discoba</taxon>
        <taxon>Euglenozoa</taxon>
        <taxon>Kinetoplastea</taxon>
        <taxon>Metakinetoplastina</taxon>
        <taxon>Trypanosomatida</taxon>
        <taxon>Trypanosomatidae</taxon>
        <taxon>Trypanosoma</taxon>
        <taxon>Schizotrypanum</taxon>
    </lineage>
</organism>
<dbReference type="VEuPathDB" id="TriTrypDB:TcCL_ESM12234"/>
<proteinExistence type="inferred from homology"/>
<dbReference type="VEuPathDB" id="TriTrypDB:ECC02_008818"/>
<dbReference type="GO" id="GO:0005737">
    <property type="term" value="C:cytoplasm"/>
    <property type="evidence" value="ECO:0007669"/>
    <property type="project" value="TreeGrafter"/>
</dbReference>
<dbReference type="VEuPathDB" id="TriTrypDB:C4B63_275g17"/>
<dbReference type="GO" id="GO:0005634">
    <property type="term" value="C:nucleus"/>
    <property type="evidence" value="ECO:0007669"/>
    <property type="project" value="TreeGrafter"/>
</dbReference>
<evidence type="ECO:0000313" key="3">
    <source>
        <dbReference type="Proteomes" id="UP000246121"/>
    </source>
</evidence>
<sequence length="394" mass="43806">MPRRFVAEYVTKHLCGVRVLESFAETSTATGVIGTHNGSFHCDEAMACGLLRCSQNFGQSNILRSRDPNALERCNIVVDVGSVYDEATLRFDHHQPSFHDTMKTPKAVYQTRLSSAGLVYKHFGREIIQGYVESALASPYRVKLLDATKWGTDKKKLSEQELDTLFDIVYKNFVEHIDGIDNGVNAYGTAETEGEEGAVPVSSSSPSCVKKYNVSTTLSARIGNLMPWWNEEGNGKVENENAAFLQAMELATSEFFDSVHYHVFAWMPARGIVRAAFLEAMNVHPSGRIVVFKDCFCPWKEHLLELEEEHGKVGHVLYVLFADKKGWRVQAVPKEASGFENRKSLPWRGLRDEELSQASGIEGGIFVHVSGFIGGNKTYEGALQMAVKALTVVN</sequence>
<dbReference type="Pfam" id="PF03690">
    <property type="entry name" value="MYG1_exonuc"/>
    <property type="match status" value="1"/>
</dbReference>
<dbReference type="VEuPathDB" id="TriTrypDB:TcCLB.505171.60"/>
<comment type="caution">
    <text evidence="2">The sequence shown here is derived from an EMBL/GenBank/DDBJ whole genome shotgun (WGS) entry which is preliminary data.</text>
</comment>
<evidence type="ECO:0000313" key="2">
    <source>
        <dbReference type="EMBL" id="PWU83908.1"/>
    </source>
</evidence>